<dbReference type="Pfam" id="PF07833">
    <property type="entry name" value="Cu_amine_oxidN1"/>
    <property type="match status" value="1"/>
</dbReference>
<feature type="compositionally biased region" description="Low complexity" evidence="1">
    <location>
        <begin position="111"/>
        <end position="138"/>
    </location>
</feature>
<reference evidence="4 5" key="1">
    <citation type="journal article" date="2019" name="Microorganisms">
        <title>Paenibacillus lutrae sp. nov., A Chitinolytic Species Isolated from A River Otter in Castril Natural Park, Granada, Spain.</title>
        <authorList>
            <person name="Rodriguez M."/>
            <person name="Reina J.C."/>
            <person name="Bejar V."/>
            <person name="Llamas I."/>
        </authorList>
    </citation>
    <scope>NUCLEOTIDE SEQUENCE [LARGE SCALE GENOMIC DNA]</scope>
    <source>
        <strain evidence="4 5">N10</strain>
    </source>
</reference>
<feature type="chain" id="PRO_5031541455" description="Copper amine oxidase-like N-terminal domain-containing protein" evidence="2">
    <location>
        <begin position="27"/>
        <end position="288"/>
    </location>
</feature>
<dbReference type="AlphaFoldDB" id="A0A7X3FLK1"/>
<protein>
    <recommendedName>
        <fullName evidence="3">Copper amine oxidase-like N-terminal domain-containing protein</fullName>
    </recommendedName>
</protein>
<dbReference type="InterPro" id="IPR036582">
    <property type="entry name" value="Mao_N_sf"/>
</dbReference>
<dbReference type="SUPFAM" id="SSF55383">
    <property type="entry name" value="Copper amine oxidase, domain N"/>
    <property type="match status" value="1"/>
</dbReference>
<name>A0A7X3FLK1_9BACL</name>
<dbReference type="RefSeq" id="WP_157338283.1">
    <property type="nucleotide sequence ID" value="NZ_RHLK01000016.1"/>
</dbReference>
<dbReference type="EMBL" id="RHLK01000016">
    <property type="protein sequence ID" value="MVP01857.1"/>
    <property type="molecule type" value="Genomic_DNA"/>
</dbReference>
<organism evidence="4 5">
    <name type="scientific">Paenibacillus lutrae</name>
    <dbReference type="NCBI Taxonomy" id="2078573"/>
    <lineage>
        <taxon>Bacteria</taxon>
        <taxon>Bacillati</taxon>
        <taxon>Bacillota</taxon>
        <taxon>Bacilli</taxon>
        <taxon>Bacillales</taxon>
        <taxon>Paenibacillaceae</taxon>
        <taxon>Paenibacillus</taxon>
    </lineage>
</organism>
<gene>
    <name evidence="4" type="ORF">EDM21_20470</name>
</gene>
<dbReference type="InterPro" id="IPR012854">
    <property type="entry name" value="Cu_amine_oxidase-like_N"/>
</dbReference>
<keyword evidence="2" id="KW-0732">Signal</keyword>
<feature type="domain" description="Copper amine oxidase-like N-terminal" evidence="3">
    <location>
        <begin position="59"/>
        <end position="98"/>
    </location>
</feature>
<comment type="caution">
    <text evidence="4">The sequence shown here is derived from an EMBL/GenBank/DDBJ whole genome shotgun (WGS) entry which is preliminary data.</text>
</comment>
<proteinExistence type="predicted"/>
<evidence type="ECO:0000313" key="4">
    <source>
        <dbReference type="EMBL" id="MVP01857.1"/>
    </source>
</evidence>
<evidence type="ECO:0000259" key="3">
    <source>
        <dbReference type="Pfam" id="PF07833"/>
    </source>
</evidence>
<evidence type="ECO:0000256" key="1">
    <source>
        <dbReference type="SAM" id="MobiDB-lite"/>
    </source>
</evidence>
<evidence type="ECO:0000256" key="2">
    <source>
        <dbReference type="SAM" id="SignalP"/>
    </source>
</evidence>
<accession>A0A7X3FLK1</accession>
<sequence length="288" mass="30553">MYVSKKVFISSIVASSLLFGSVGVFAAGGIEKIQAYLNHGIKFQVNGASWVPKDSDGVKLAPVVYEGSSYLPARAVAEALGAEVKWDDDTQTIYIKSGSGSSNDGIPYKDGSGSSSGGNTSTPSNPGSGSVSVPTSGGAYKLPGNFDPDKTATDLKSQAVTLIKLYGEALKTSDVSKFNAYVDGNIADKNGDRYMPGRDYSKKLFKDELASAQKVNDAATIAKYATTLTSVSSSDVKVAFDPYKSDINASFSYSFFPEDWDAFSSIYVYLDFSMTDNGDYVLNGVSVH</sequence>
<dbReference type="OrthoDB" id="337615at2"/>
<dbReference type="Proteomes" id="UP000490800">
    <property type="component" value="Unassembled WGS sequence"/>
</dbReference>
<keyword evidence="5" id="KW-1185">Reference proteome</keyword>
<feature type="region of interest" description="Disordered" evidence="1">
    <location>
        <begin position="104"/>
        <end position="147"/>
    </location>
</feature>
<dbReference type="Gene3D" id="3.30.457.10">
    <property type="entry name" value="Copper amine oxidase-like, N-terminal domain"/>
    <property type="match status" value="1"/>
</dbReference>
<feature type="signal peptide" evidence="2">
    <location>
        <begin position="1"/>
        <end position="26"/>
    </location>
</feature>
<evidence type="ECO:0000313" key="5">
    <source>
        <dbReference type="Proteomes" id="UP000490800"/>
    </source>
</evidence>